<evidence type="ECO:0000256" key="1">
    <source>
        <dbReference type="SAM" id="Phobius"/>
    </source>
</evidence>
<keyword evidence="2" id="KW-0732">Signal</keyword>
<dbReference type="AlphaFoldDB" id="A0A9Q1HH60"/>
<dbReference type="Proteomes" id="UP001152320">
    <property type="component" value="Chromosome 3"/>
</dbReference>
<accession>A0A9Q1HH60</accession>
<reference evidence="3" key="1">
    <citation type="submission" date="2021-10" db="EMBL/GenBank/DDBJ databases">
        <title>Tropical sea cucumber genome reveals ecological adaptation and Cuvierian tubules defense mechanism.</title>
        <authorList>
            <person name="Chen T."/>
        </authorList>
    </citation>
    <scope>NUCLEOTIDE SEQUENCE</scope>
    <source>
        <strain evidence="3">Nanhai2018</strain>
        <tissue evidence="3">Muscle</tissue>
    </source>
</reference>
<feature type="transmembrane region" description="Helical" evidence="1">
    <location>
        <begin position="46"/>
        <end position="69"/>
    </location>
</feature>
<feature type="transmembrane region" description="Helical" evidence="1">
    <location>
        <begin position="247"/>
        <end position="271"/>
    </location>
</feature>
<protein>
    <submittedName>
        <fullName evidence="3">Uncharacterized protein</fullName>
    </submittedName>
</protein>
<evidence type="ECO:0000313" key="3">
    <source>
        <dbReference type="EMBL" id="KAJ8045645.1"/>
    </source>
</evidence>
<proteinExistence type="predicted"/>
<feature type="signal peptide" evidence="2">
    <location>
        <begin position="1"/>
        <end position="22"/>
    </location>
</feature>
<feature type="transmembrane region" description="Helical" evidence="1">
    <location>
        <begin position="81"/>
        <end position="98"/>
    </location>
</feature>
<feature type="transmembrane region" description="Helical" evidence="1">
    <location>
        <begin position="104"/>
        <end position="126"/>
    </location>
</feature>
<keyword evidence="1" id="KW-0472">Membrane</keyword>
<name>A0A9Q1HH60_HOLLE</name>
<feature type="transmembrane region" description="Helical" evidence="1">
    <location>
        <begin position="218"/>
        <end position="235"/>
    </location>
</feature>
<gene>
    <name evidence="3" type="ORF">HOLleu_08690</name>
</gene>
<feature type="chain" id="PRO_5040487460" evidence="2">
    <location>
        <begin position="23"/>
        <end position="310"/>
    </location>
</feature>
<keyword evidence="1" id="KW-1133">Transmembrane helix</keyword>
<keyword evidence="1" id="KW-0812">Transmembrane</keyword>
<feature type="transmembrane region" description="Helical" evidence="1">
    <location>
        <begin position="138"/>
        <end position="163"/>
    </location>
</feature>
<evidence type="ECO:0000256" key="2">
    <source>
        <dbReference type="SAM" id="SignalP"/>
    </source>
</evidence>
<dbReference type="EMBL" id="JAIZAY010000003">
    <property type="protein sequence ID" value="KAJ8045645.1"/>
    <property type="molecule type" value="Genomic_DNA"/>
</dbReference>
<organism evidence="3 4">
    <name type="scientific">Holothuria leucospilota</name>
    <name type="common">Black long sea cucumber</name>
    <name type="synonym">Mertensiothuria leucospilota</name>
    <dbReference type="NCBI Taxonomy" id="206669"/>
    <lineage>
        <taxon>Eukaryota</taxon>
        <taxon>Metazoa</taxon>
        <taxon>Echinodermata</taxon>
        <taxon>Eleutherozoa</taxon>
        <taxon>Echinozoa</taxon>
        <taxon>Holothuroidea</taxon>
        <taxon>Aspidochirotacea</taxon>
        <taxon>Aspidochirotida</taxon>
        <taxon>Holothuriidae</taxon>
        <taxon>Holothuria</taxon>
    </lineage>
</organism>
<evidence type="ECO:0000313" key="4">
    <source>
        <dbReference type="Proteomes" id="UP001152320"/>
    </source>
</evidence>
<keyword evidence="4" id="KW-1185">Reference proteome</keyword>
<feature type="transmembrane region" description="Helical" evidence="1">
    <location>
        <begin position="175"/>
        <end position="198"/>
    </location>
</feature>
<comment type="caution">
    <text evidence="3">The sequence shown here is derived from an EMBL/GenBank/DDBJ whole genome shotgun (WGS) entry which is preliminary data.</text>
</comment>
<sequence length="310" mass="34509">MPSFTSFVFLCFAVFSVTRTDAVSPGFCINEIMSPTKMLYEGNLQNYLMMTMCILYGIASVTWFLSLLVGRPCENRSVLDILIGLIASFSMVGSMNFIDASYVGIPVTFFFQTAANSLVAFCLLLVSNGHGITKSARCYGWNLFFATTVCVGYFCFSVAAVGGEQNGFQMEMARMVVNGIACFLLVLWVLVNVVFTYAKTITKSDCNTGPRRLFYQHFIELFCASSFCVYLLFITEVVGCSFNWDSYSYFITATIRSTVTFLLLTLLMVMLRPSRMKLIGFDQVQSSTTDDCKKVLVNSVVIADESSLEP</sequence>